<keyword evidence="3 9" id="KW-0732">Signal</keyword>
<reference evidence="11 13" key="1">
    <citation type="submission" date="2018-02" db="EMBL/GenBank/DDBJ databases">
        <title>Reclassifiation of [Polyangium] brachysporum DSM 7029 as Guopingzhaonella breviflexa gen. nov., sp. nov., a member of the family Comamonadaceae.</title>
        <authorList>
            <person name="Tang B."/>
        </authorList>
    </citation>
    <scope>NUCLEOTIDE SEQUENCE [LARGE SCALE GENOMIC DNA]</scope>
    <source>
        <strain evidence="11 13">DSM 15344</strain>
    </source>
</reference>
<dbReference type="PROSITE" id="PS00194">
    <property type="entry name" value="THIOREDOXIN_1"/>
    <property type="match status" value="1"/>
</dbReference>
<evidence type="ECO:0000256" key="3">
    <source>
        <dbReference type="ARBA" id="ARBA00022729"/>
    </source>
</evidence>
<evidence type="ECO:0000313" key="11">
    <source>
        <dbReference type="EMBL" id="PPE70056.1"/>
    </source>
</evidence>
<dbReference type="GO" id="GO:0042597">
    <property type="term" value="C:periplasmic space"/>
    <property type="evidence" value="ECO:0007669"/>
    <property type="project" value="UniProtKB-SubCell"/>
</dbReference>
<comment type="subcellular location">
    <subcellularLocation>
        <location evidence="1 7">Periplasm</location>
    </subcellularLocation>
</comment>
<dbReference type="InterPro" id="IPR023205">
    <property type="entry name" value="DsbA/DsbL"/>
</dbReference>
<evidence type="ECO:0000256" key="2">
    <source>
        <dbReference type="ARBA" id="ARBA00005791"/>
    </source>
</evidence>
<protein>
    <recommendedName>
        <fullName evidence="7">Thiol:disulfide interchange protein</fullName>
    </recommendedName>
</protein>
<dbReference type="Proteomes" id="UP000294772">
    <property type="component" value="Unassembled WGS sequence"/>
</dbReference>
<dbReference type="CDD" id="cd03019">
    <property type="entry name" value="DsbA_DsbA"/>
    <property type="match status" value="1"/>
</dbReference>
<evidence type="ECO:0000256" key="8">
    <source>
        <dbReference type="PIRSR" id="PIRSR001488-1"/>
    </source>
</evidence>
<dbReference type="InterPro" id="IPR001853">
    <property type="entry name" value="DSBA-like_thioredoxin_dom"/>
</dbReference>
<dbReference type="GO" id="GO:0015036">
    <property type="term" value="F:disulfide oxidoreductase activity"/>
    <property type="evidence" value="ECO:0007669"/>
    <property type="project" value="UniProtKB-ARBA"/>
</dbReference>
<gene>
    <name evidence="11" type="ORF">C1702_09380</name>
    <name evidence="12" type="ORF">EV676_10867</name>
</gene>
<name>A0A2S5T527_9BURK</name>
<dbReference type="EMBL" id="SLXF01000008">
    <property type="protein sequence ID" value="TCP05834.1"/>
    <property type="molecule type" value="Genomic_DNA"/>
</dbReference>
<dbReference type="PANTHER" id="PTHR35891">
    <property type="entry name" value="THIOL:DISULFIDE INTERCHANGE PROTEIN DSBA"/>
    <property type="match status" value="1"/>
</dbReference>
<feature type="chain" id="PRO_5040677303" description="Thiol:disulfide interchange protein" evidence="9">
    <location>
        <begin position="26"/>
        <end position="212"/>
    </location>
</feature>
<dbReference type="PROSITE" id="PS51352">
    <property type="entry name" value="THIOREDOXIN_2"/>
    <property type="match status" value="1"/>
</dbReference>
<dbReference type="InterPro" id="IPR050824">
    <property type="entry name" value="Thiol_disulfide_DsbA"/>
</dbReference>
<evidence type="ECO:0000256" key="7">
    <source>
        <dbReference type="PIRNR" id="PIRNR001488"/>
    </source>
</evidence>
<accession>A0A2S5T527</accession>
<dbReference type="Proteomes" id="UP000239406">
    <property type="component" value="Unassembled WGS sequence"/>
</dbReference>
<dbReference type="EMBL" id="PSNY01000008">
    <property type="protein sequence ID" value="PPE70056.1"/>
    <property type="molecule type" value="Genomic_DNA"/>
</dbReference>
<evidence type="ECO:0000256" key="4">
    <source>
        <dbReference type="ARBA" id="ARBA00022764"/>
    </source>
</evidence>
<comment type="caution">
    <text evidence="11">The sequence shown here is derived from an EMBL/GenBank/DDBJ whole genome shotgun (WGS) entry which is preliminary data.</text>
</comment>
<dbReference type="Pfam" id="PF01323">
    <property type="entry name" value="DSBA"/>
    <property type="match status" value="1"/>
</dbReference>
<evidence type="ECO:0000256" key="6">
    <source>
        <dbReference type="ARBA" id="ARBA00023284"/>
    </source>
</evidence>
<feature type="domain" description="Thioredoxin" evidence="10">
    <location>
        <begin position="14"/>
        <end position="153"/>
    </location>
</feature>
<feature type="disulfide bond" description="Redox-active" evidence="8">
    <location>
        <begin position="59"/>
        <end position="62"/>
    </location>
</feature>
<evidence type="ECO:0000256" key="9">
    <source>
        <dbReference type="SAM" id="SignalP"/>
    </source>
</evidence>
<proteinExistence type="inferred from homology"/>
<dbReference type="Gene3D" id="3.40.30.10">
    <property type="entry name" value="Glutaredoxin"/>
    <property type="match status" value="1"/>
</dbReference>
<dbReference type="RefSeq" id="WP_104357421.1">
    <property type="nucleotide sequence ID" value="NZ_CP064338.1"/>
</dbReference>
<evidence type="ECO:0000256" key="5">
    <source>
        <dbReference type="ARBA" id="ARBA00023157"/>
    </source>
</evidence>
<keyword evidence="5 7" id="KW-1015">Disulfide bond</keyword>
<reference evidence="12 14" key="2">
    <citation type="submission" date="2019-03" db="EMBL/GenBank/DDBJ databases">
        <title>Genomic Encyclopedia of Type Strains, Phase IV (KMG-IV): sequencing the most valuable type-strain genomes for metagenomic binning, comparative biology and taxonomic classification.</title>
        <authorList>
            <person name="Goeker M."/>
        </authorList>
    </citation>
    <scope>NUCLEOTIDE SEQUENCE [LARGE SCALE GENOMIC DNA]</scope>
    <source>
        <strain evidence="12 14">DSM 15264</strain>
    </source>
</reference>
<keyword evidence="4 7" id="KW-0574">Periplasm</keyword>
<dbReference type="PANTHER" id="PTHR35891:SF3">
    <property type="entry name" value="THIOL:DISULFIDE INTERCHANGE PROTEIN DSBL"/>
    <property type="match status" value="1"/>
</dbReference>
<evidence type="ECO:0000313" key="14">
    <source>
        <dbReference type="Proteomes" id="UP000294772"/>
    </source>
</evidence>
<dbReference type="InterPro" id="IPR017937">
    <property type="entry name" value="Thioredoxin_CS"/>
</dbReference>
<dbReference type="AlphaFoldDB" id="A0A2S5T527"/>
<dbReference type="PIRSF" id="PIRSF001488">
    <property type="entry name" value="Tdi_protein"/>
    <property type="match status" value="1"/>
</dbReference>
<feature type="signal peptide" evidence="9">
    <location>
        <begin position="1"/>
        <end position="25"/>
    </location>
</feature>
<dbReference type="SUPFAM" id="SSF52833">
    <property type="entry name" value="Thioredoxin-like"/>
    <property type="match status" value="1"/>
</dbReference>
<keyword evidence="6" id="KW-0676">Redox-active center</keyword>
<organism evidence="11 13">
    <name type="scientific">Caldimonas thermodepolymerans</name>
    <dbReference type="NCBI Taxonomy" id="215580"/>
    <lineage>
        <taxon>Bacteria</taxon>
        <taxon>Pseudomonadati</taxon>
        <taxon>Pseudomonadota</taxon>
        <taxon>Betaproteobacteria</taxon>
        <taxon>Burkholderiales</taxon>
        <taxon>Sphaerotilaceae</taxon>
        <taxon>Caldimonas</taxon>
    </lineage>
</organism>
<evidence type="ECO:0000313" key="12">
    <source>
        <dbReference type="EMBL" id="TCP05834.1"/>
    </source>
</evidence>
<dbReference type="OrthoDB" id="9784896at2"/>
<keyword evidence="13" id="KW-1185">Reference proteome</keyword>
<evidence type="ECO:0000256" key="1">
    <source>
        <dbReference type="ARBA" id="ARBA00004418"/>
    </source>
</evidence>
<dbReference type="InterPro" id="IPR013766">
    <property type="entry name" value="Thioredoxin_domain"/>
</dbReference>
<evidence type="ECO:0000259" key="10">
    <source>
        <dbReference type="PROSITE" id="PS51352"/>
    </source>
</evidence>
<comment type="similarity">
    <text evidence="2">Belongs to the thioredoxin family. DsbA subfamily.</text>
</comment>
<evidence type="ECO:0000313" key="13">
    <source>
        <dbReference type="Proteomes" id="UP000239406"/>
    </source>
</evidence>
<sequence length="212" mass="24278">MKRREFTAGLGACLGALLAAPSVRAQVPQPGREYMVLNPPLRTLGAGRIDVVEFFWYGCPHCNRFEPLVDRWKRQLPDDVSFRRVPVALRDAYVVHQRLYYALEALGRVDDLHRKVFDAIHRDRRPLNTEAEQAAFAAEHGIEREQYVEAYRSDDVETRARHARELWSRYRIDGVPAIGVAGRYWTSGGLTNSPERTLEVADHLIGLARQQQ</sequence>
<dbReference type="InterPro" id="IPR036249">
    <property type="entry name" value="Thioredoxin-like_sf"/>
</dbReference>